<evidence type="ECO:0000256" key="4">
    <source>
        <dbReference type="ARBA" id="ARBA00023054"/>
    </source>
</evidence>
<dbReference type="InterPro" id="IPR019821">
    <property type="entry name" value="Kinesin_motor_CS"/>
</dbReference>
<evidence type="ECO:0000313" key="11">
    <source>
        <dbReference type="Proteomes" id="UP001497444"/>
    </source>
</evidence>
<dbReference type="PRINTS" id="PR00380">
    <property type="entry name" value="KINESINHEAVY"/>
</dbReference>
<reference evidence="10 11" key="1">
    <citation type="submission" date="2024-02" db="EMBL/GenBank/DDBJ databases">
        <authorList>
            <consortium name="ELIXIR-Norway"/>
            <consortium name="Elixir Norway"/>
        </authorList>
    </citation>
    <scope>NUCLEOTIDE SEQUENCE [LARGE SCALE GENOMIC DNA]</scope>
</reference>
<dbReference type="InterPro" id="IPR001752">
    <property type="entry name" value="Kinesin_motor_dom"/>
</dbReference>
<accession>A0ABP0VJJ5</accession>
<dbReference type="PANTHER" id="PTHR37739:SF8">
    <property type="entry name" value="KINESIN-LIKE PROTEIN KIN-12D"/>
    <property type="match status" value="1"/>
</dbReference>
<dbReference type="PROSITE" id="PS00411">
    <property type="entry name" value="KINESIN_MOTOR_1"/>
    <property type="match status" value="1"/>
</dbReference>
<evidence type="ECO:0000256" key="7">
    <source>
        <dbReference type="PROSITE-ProRule" id="PRU00283"/>
    </source>
</evidence>
<evidence type="ECO:0000256" key="1">
    <source>
        <dbReference type="ARBA" id="ARBA00022701"/>
    </source>
</evidence>
<gene>
    <name evidence="10" type="ORF">CSSPJE1EN1_LOCUS12</name>
</gene>
<evidence type="ECO:0000256" key="3">
    <source>
        <dbReference type="ARBA" id="ARBA00022840"/>
    </source>
</evidence>
<evidence type="ECO:0000256" key="8">
    <source>
        <dbReference type="SAM" id="Coils"/>
    </source>
</evidence>
<keyword evidence="4 8" id="KW-0175">Coiled coil</keyword>
<dbReference type="Proteomes" id="UP001497444">
    <property type="component" value="Chromosome 1"/>
</dbReference>
<feature type="coiled-coil region" evidence="8">
    <location>
        <begin position="477"/>
        <end position="504"/>
    </location>
</feature>
<feature type="coiled-coil region" evidence="8">
    <location>
        <begin position="780"/>
        <end position="825"/>
    </location>
</feature>
<keyword evidence="11" id="KW-1185">Reference proteome</keyword>
<keyword evidence="3 7" id="KW-0067">ATP-binding</keyword>
<feature type="domain" description="Kinesin motor" evidence="9">
    <location>
        <begin position="31"/>
        <end position="368"/>
    </location>
</feature>
<dbReference type="PROSITE" id="PS50067">
    <property type="entry name" value="KINESIN_MOTOR_2"/>
    <property type="match status" value="1"/>
</dbReference>
<dbReference type="PANTHER" id="PTHR37739">
    <property type="entry name" value="KINESIN-LIKE PROTEIN KIN-12D"/>
    <property type="match status" value="1"/>
</dbReference>
<evidence type="ECO:0000259" key="9">
    <source>
        <dbReference type="PROSITE" id="PS50067"/>
    </source>
</evidence>
<dbReference type="EMBL" id="OZ020096">
    <property type="protein sequence ID" value="CAK9254534.1"/>
    <property type="molecule type" value="Genomic_DNA"/>
</dbReference>
<name>A0ABP0VJJ5_9BRYO</name>
<feature type="coiled-coil region" evidence="8">
    <location>
        <begin position="375"/>
        <end position="402"/>
    </location>
</feature>
<dbReference type="SMART" id="SM00129">
    <property type="entry name" value="KISc"/>
    <property type="match status" value="1"/>
</dbReference>
<dbReference type="InterPro" id="IPR044986">
    <property type="entry name" value="KIF15/KIN-12"/>
</dbReference>
<dbReference type="SUPFAM" id="SSF52540">
    <property type="entry name" value="P-loop containing nucleoside triphosphate hydrolases"/>
    <property type="match status" value="1"/>
</dbReference>
<evidence type="ECO:0000256" key="2">
    <source>
        <dbReference type="ARBA" id="ARBA00022741"/>
    </source>
</evidence>
<sequence length="1095" mass="123939">MMQQQQPSEHCMEQQQYFELQEDPTFWREHNVQVVIRLRPINSLEASTQGFNRCVKQESAHCISWVGHPESRFTFDHVASEYITQEKLFTVAGLPMVENCMAGYNSCMFCYGQTGSGKTHTMLGDIVDLDHWPSHDRGMTPRVFEHLFAKIHLDEEHRKHENLRYICKCSFLEIYNEQITDLLEPSSTNLPIREDGKKGVYVENLSEVEVESVQDVVHLLLLGAMNRKVAATNLNGESSRSHSVFTCIIQSKWECESVTNTRFGRLNLVDLAGSERQKLSGAEGDRLKEAANINKSLSTLGLVIMILVDVANGKQRHVPYRDSKLTFLLQDSLGGNSKTTMIANISPSICCALETLSTLKFAQRAKKIKNNAIVNEDASGDVKGLRQEIQELKEELDRCRRKDVFWMPSMWTVGSVQGSLPELDHGLGVATVTVDGVEKACCSFDSQEFGKALSGPHITHKKLKALEGVLAGALRREQAADLTLKQLAAEIEQLNRLVKQREDDSQCSKMMLHFREDKIKRLESVANGFLSADAFLVQEKNALVEELQLVQGRLDRNSELTRFAMENIRLLEQLRRLQEFYTGGEREAMADEISNLRDQLLEVLESKFSLYAIKTQASVLDFEAVVSEHTKYVQFTTELKSQLQQESQAASDALAMELQTTKASLAACEELVLELQTTLDKAAAQQRESFNCDEDSGIAQYTQEFELRTKLQEAHAVILKLQSKESDCAKGTETHLEEGGRELQLNKMEFVSIVQQQQEQELEALKIALEEEWVPHPNVVESLEGQKSFVINELESLRMEYGRTLERKDEVAAALKREAVAASQNVAYLVQKLENMKLALMAVTKESEEWAMKYEKLAKEKDGELRAAGLQRQWEDSHARLTCLQGEAGAADDEVLEKLERNSAALSIMGWWLCTKAEMQCKSEERMRAQLKADSIGELQSRDTLVVSLQRELESSTEPIQEQDSLESELHPQRELALQKVKLEELVVNAADALKKKSTVLSVMLWWLHDKAEKSGLQEMLSVQLCSSLGEIHEKDGLILSLQHEKDILTAENRKLASCMAYRDMEFVALQKEEEERKHGNGWDASREQLSEPLF</sequence>
<protein>
    <recommendedName>
        <fullName evidence="9">Kinesin motor domain-containing protein</fullName>
    </recommendedName>
</protein>
<dbReference type="InterPro" id="IPR027417">
    <property type="entry name" value="P-loop_NTPase"/>
</dbReference>
<evidence type="ECO:0000256" key="6">
    <source>
        <dbReference type="ARBA" id="ARBA00034488"/>
    </source>
</evidence>
<keyword evidence="5 7" id="KW-0505">Motor protein</keyword>
<dbReference type="InterPro" id="IPR036961">
    <property type="entry name" value="Kinesin_motor_dom_sf"/>
</dbReference>
<keyword evidence="1" id="KW-0493">Microtubule</keyword>
<evidence type="ECO:0000256" key="5">
    <source>
        <dbReference type="ARBA" id="ARBA00023175"/>
    </source>
</evidence>
<comment type="similarity">
    <text evidence="6">Belongs to the TRAFAC class myosin-kinesin ATPase superfamily. Kinesin family. KIN-12 subfamily.</text>
</comment>
<organism evidence="10 11">
    <name type="scientific">Sphagnum jensenii</name>
    <dbReference type="NCBI Taxonomy" id="128206"/>
    <lineage>
        <taxon>Eukaryota</taxon>
        <taxon>Viridiplantae</taxon>
        <taxon>Streptophyta</taxon>
        <taxon>Embryophyta</taxon>
        <taxon>Bryophyta</taxon>
        <taxon>Sphagnophytina</taxon>
        <taxon>Sphagnopsida</taxon>
        <taxon>Sphagnales</taxon>
        <taxon>Sphagnaceae</taxon>
        <taxon>Sphagnum</taxon>
    </lineage>
</organism>
<evidence type="ECO:0000313" key="10">
    <source>
        <dbReference type="EMBL" id="CAK9254534.1"/>
    </source>
</evidence>
<feature type="binding site" evidence="7">
    <location>
        <begin position="112"/>
        <end position="119"/>
    </location>
    <ligand>
        <name>ATP</name>
        <dbReference type="ChEBI" id="CHEBI:30616"/>
    </ligand>
</feature>
<proteinExistence type="inferred from homology"/>
<keyword evidence="2 7" id="KW-0547">Nucleotide-binding</keyword>
<dbReference type="Pfam" id="PF00225">
    <property type="entry name" value="Kinesin"/>
    <property type="match status" value="1"/>
</dbReference>
<dbReference type="Gene3D" id="3.40.850.10">
    <property type="entry name" value="Kinesin motor domain"/>
    <property type="match status" value="1"/>
</dbReference>